<reference evidence="3" key="1">
    <citation type="journal article" date="2015" name="Proc. Natl. Acad. Sci. U.S.A.">
        <title>Genome sequencing of adzuki bean (Vigna angularis) provides insight into high starch and low fat accumulation and domestication.</title>
        <authorList>
            <person name="Yang K."/>
            <person name="Tian Z."/>
            <person name="Chen C."/>
            <person name="Luo L."/>
            <person name="Zhao B."/>
            <person name="Wang Z."/>
            <person name="Yu L."/>
            <person name="Li Y."/>
            <person name="Sun Y."/>
            <person name="Li W."/>
            <person name="Chen Y."/>
            <person name="Li Y."/>
            <person name="Zhang Y."/>
            <person name="Ai D."/>
            <person name="Zhao J."/>
            <person name="Shang C."/>
            <person name="Ma Y."/>
            <person name="Wu B."/>
            <person name="Wang M."/>
            <person name="Gao L."/>
            <person name="Sun D."/>
            <person name="Zhang P."/>
            <person name="Guo F."/>
            <person name="Wang W."/>
            <person name="Li Y."/>
            <person name="Wang J."/>
            <person name="Varshney R.K."/>
            <person name="Wang J."/>
            <person name="Ling H.Q."/>
            <person name="Wan P."/>
        </authorList>
    </citation>
    <scope>NUCLEOTIDE SEQUENCE</scope>
    <source>
        <strain evidence="3">cv. Jingnong 6</strain>
    </source>
</reference>
<dbReference type="Proteomes" id="UP000053144">
    <property type="component" value="Unassembled WGS sequence"/>
</dbReference>
<sequence>MKGDCYPELVEVFYNNLKVISGDIHSRVKGVDIIVIDDVWLLVTGLKAERCRYLRDGMSTEDLFLLNAIQRRIPTNWVPILKNHMINTGIKDERNLPYGVFIGKLLKLNQKTIDDWIFRDVQNPVRSLNNTEDCSTSFTPKSEFERYIVERFERTFKKIGKLENSLVRMENKVNELIKNYVDNSSTEISDDTDDSSEEETESIKEDS</sequence>
<dbReference type="Gramene" id="KOM26789">
    <property type="protein sequence ID" value="KOM26789"/>
    <property type="gene ID" value="LR48_Vigan317s001000"/>
</dbReference>
<evidence type="ECO:0000313" key="3">
    <source>
        <dbReference type="Proteomes" id="UP000053144"/>
    </source>
</evidence>
<protein>
    <submittedName>
        <fullName evidence="2">Uncharacterized protein</fullName>
    </submittedName>
</protein>
<feature type="compositionally biased region" description="Acidic residues" evidence="1">
    <location>
        <begin position="188"/>
        <end position="200"/>
    </location>
</feature>
<proteinExistence type="predicted"/>
<name>A0A0L9T9L5_PHAAN</name>
<feature type="region of interest" description="Disordered" evidence="1">
    <location>
        <begin position="184"/>
        <end position="207"/>
    </location>
</feature>
<dbReference type="AlphaFoldDB" id="A0A0L9T9L5"/>
<accession>A0A0L9T9L5</accession>
<gene>
    <name evidence="2" type="ORF">LR48_Vigan317s001000</name>
</gene>
<evidence type="ECO:0000256" key="1">
    <source>
        <dbReference type="SAM" id="MobiDB-lite"/>
    </source>
</evidence>
<evidence type="ECO:0000313" key="2">
    <source>
        <dbReference type="EMBL" id="KOM26789.1"/>
    </source>
</evidence>
<organism evidence="2 3">
    <name type="scientific">Phaseolus angularis</name>
    <name type="common">Azuki bean</name>
    <name type="synonym">Vigna angularis</name>
    <dbReference type="NCBI Taxonomy" id="3914"/>
    <lineage>
        <taxon>Eukaryota</taxon>
        <taxon>Viridiplantae</taxon>
        <taxon>Streptophyta</taxon>
        <taxon>Embryophyta</taxon>
        <taxon>Tracheophyta</taxon>
        <taxon>Spermatophyta</taxon>
        <taxon>Magnoliopsida</taxon>
        <taxon>eudicotyledons</taxon>
        <taxon>Gunneridae</taxon>
        <taxon>Pentapetalae</taxon>
        <taxon>rosids</taxon>
        <taxon>fabids</taxon>
        <taxon>Fabales</taxon>
        <taxon>Fabaceae</taxon>
        <taxon>Papilionoideae</taxon>
        <taxon>50 kb inversion clade</taxon>
        <taxon>NPAAA clade</taxon>
        <taxon>indigoferoid/millettioid clade</taxon>
        <taxon>Phaseoleae</taxon>
        <taxon>Vigna</taxon>
    </lineage>
</organism>
<dbReference type="EMBL" id="KQ258341">
    <property type="protein sequence ID" value="KOM26789.1"/>
    <property type="molecule type" value="Genomic_DNA"/>
</dbReference>